<evidence type="ECO:0000313" key="2">
    <source>
        <dbReference type="Proteomes" id="UP000248918"/>
    </source>
</evidence>
<dbReference type="Proteomes" id="UP000248918">
    <property type="component" value="Unassembled WGS sequence"/>
</dbReference>
<name>A0A329BFB6_9BURK</name>
<sequence length="83" mass="8875">MGAAMIDPLRTTRRLTDAGLEQRQAEALASVLHDLRGPSCATNADLSLMVSELTASLEKTKVYIIAAQVLVSIALALALKFIH</sequence>
<reference evidence="1 2" key="1">
    <citation type="submission" date="2018-06" db="EMBL/GenBank/DDBJ databases">
        <title>Genomic Encyclopedia of Type Strains, Phase III (KMG-III): the genomes of soil and plant-associated and newly described type strains.</title>
        <authorList>
            <person name="Whitman W."/>
        </authorList>
    </citation>
    <scope>NUCLEOTIDE SEQUENCE [LARGE SCALE GENOMIC DNA]</scope>
    <source>
        <strain evidence="1 2">LMG 23644</strain>
    </source>
</reference>
<proteinExistence type="predicted"/>
<evidence type="ECO:0000313" key="1">
    <source>
        <dbReference type="EMBL" id="RAS21516.1"/>
    </source>
</evidence>
<protein>
    <submittedName>
        <fullName evidence="1">Uncharacterized protein</fullName>
    </submittedName>
</protein>
<dbReference type="EMBL" id="QLTK01000028">
    <property type="protein sequence ID" value="RAS21516.1"/>
    <property type="molecule type" value="Genomic_DNA"/>
</dbReference>
<comment type="caution">
    <text evidence="1">The sequence shown here is derived from an EMBL/GenBank/DDBJ whole genome shotgun (WGS) entry which is preliminary data.</text>
</comment>
<organism evidence="1 2">
    <name type="scientific">Paraburkholderia bryophila</name>
    <dbReference type="NCBI Taxonomy" id="420952"/>
    <lineage>
        <taxon>Bacteria</taxon>
        <taxon>Pseudomonadati</taxon>
        <taxon>Pseudomonadota</taxon>
        <taxon>Betaproteobacteria</taxon>
        <taxon>Burkholderiales</taxon>
        <taxon>Burkholderiaceae</taxon>
        <taxon>Paraburkholderia</taxon>
    </lineage>
</organism>
<dbReference type="AlphaFoldDB" id="A0A329BFB6"/>
<accession>A0A329BFB6</accession>
<gene>
    <name evidence="1" type="ORF">BX591_12835</name>
</gene>